<feature type="region of interest" description="Disordered" evidence="1">
    <location>
        <begin position="1"/>
        <end position="24"/>
    </location>
</feature>
<evidence type="ECO:0000313" key="3">
    <source>
        <dbReference type="Proteomes" id="UP001345963"/>
    </source>
</evidence>
<evidence type="ECO:0000256" key="1">
    <source>
        <dbReference type="SAM" id="MobiDB-lite"/>
    </source>
</evidence>
<comment type="caution">
    <text evidence="2">The sequence shown here is derived from an EMBL/GenBank/DDBJ whole genome shotgun (WGS) entry which is preliminary data.</text>
</comment>
<gene>
    <name evidence="2" type="ORF">ATANTOWER_024706</name>
</gene>
<keyword evidence="3" id="KW-1185">Reference proteome</keyword>
<accession>A0ABU7C0W4</accession>
<protein>
    <submittedName>
        <fullName evidence="2">Uncharacterized protein</fullName>
    </submittedName>
</protein>
<name>A0ABU7C0W4_9TELE</name>
<feature type="compositionally biased region" description="Basic and acidic residues" evidence="1">
    <location>
        <begin position="1"/>
        <end position="12"/>
    </location>
</feature>
<dbReference type="Proteomes" id="UP001345963">
    <property type="component" value="Unassembled WGS sequence"/>
</dbReference>
<dbReference type="EMBL" id="JAHUTI010074464">
    <property type="protein sequence ID" value="MED6256372.1"/>
    <property type="molecule type" value="Genomic_DNA"/>
</dbReference>
<organism evidence="2 3">
    <name type="scientific">Ataeniobius toweri</name>
    <dbReference type="NCBI Taxonomy" id="208326"/>
    <lineage>
        <taxon>Eukaryota</taxon>
        <taxon>Metazoa</taxon>
        <taxon>Chordata</taxon>
        <taxon>Craniata</taxon>
        <taxon>Vertebrata</taxon>
        <taxon>Euteleostomi</taxon>
        <taxon>Actinopterygii</taxon>
        <taxon>Neopterygii</taxon>
        <taxon>Teleostei</taxon>
        <taxon>Neoteleostei</taxon>
        <taxon>Acanthomorphata</taxon>
        <taxon>Ovalentaria</taxon>
        <taxon>Atherinomorphae</taxon>
        <taxon>Cyprinodontiformes</taxon>
        <taxon>Goodeidae</taxon>
        <taxon>Ataeniobius</taxon>
    </lineage>
</organism>
<evidence type="ECO:0000313" key="2">
    <source>
        <dbReference type="EMBL" id="MED6256372.1"/>
    </source>
</evidence>
<sequence length="138" mass="15251">MKNQIHIEEENMRQSTNQSPEETRNRAKSNVLKLILQLVAAATGAVLVICQRPSLVWQNTFNPLLVESKKYVSKAALSGGLKGGWTRFCVAAESRTVGDAFQEAKQKAVLGKFCHFGLSVKREKEEKDSETKGKSGTN</sequence>
<proteinExistence type="predicted"/>
<reference evidence="2 3" key="1">
    <citation type="submission" date="2021-07" db="EMBL/GenBank/DDBJ databases">
        <authorList>
            <person name="Palmer J.M."/>
        </authorList>
    </citation>
    <scope>NUCLEOTIDE SEQUENCE [LARGE SCALE GENOMIC DNA]</scope>
    <source>
        <strain evidence="2 3">AT_MEX2019</strain>
        <tissue evidence="2">Muscle</tissue>
    </source>
</reference>